<keyword evidence="1" id="KW-1133">Transmembrane helix</keyword>
<protein>
    <submittedName>
        <fullName evidence="2">Permease prefix domain 1-containing protein</fullName>
    </submittedName>
</protein>
<proteinExistence type="predicted"/>
<feature type="transmembrane region" description="Helical" evidence="1">
    <location>
        <begin position="93"/>
        <end position="113"/>
    </location>
</feature>
<name>A0ABZ0SLV4_9MICO</name>
<evidence type="ECO:0000256" key="1">
    <source>
        <dbReference type="SAM" id="Phobius"/>
    </source>
</evidence>
<dbReference type="InterPro" id="IPR047928">
    <property type="entry name" value="Perm_prefix_1"/>
</dbReference>
<keyword evidence="1" id="KW-0812">Transmembrane</keyword>
<evidence type="ECO:0000313" key="2">
    <source>
        <dbReference type="EMBL" id="WPR89179.1"/>
    </source>
</evidence>
<reference evidence="2 3" key="1">
    <citation type="submission" date="2023-11" db="EMBL/GenBank/DDBJ databases">
        <title>Genome sequence of Microbacterium rhizosphaerae KACC 19337.</title>
        <authorList>
            <person name="Choi H."/>
            <person name="Kim S."/>
            <person name="Kim Y."/>
            <person name="Kwon S.-W."/>
            <person name="Heo J."/>
        </authorList>
    </citation>
    <scope>NUCLEOTIDE SEQUENCE [LARGE SCALE GENOMIC DNA]</scope>
    <source>
        <strain evidence="2 3">KACC 19337</strain>
    </source>
</reference>
<feature type="transmembrane region" description="Helical" evidence="1">
    <location>
        <begin position="125"/>
        <end position="145"/>
    </location>
</feature>
<accession>A0ABZ0SLV4</accession>
<dbReference type="Proteomes" id="UP001323798">
    <property type="component" value="Chromosome"/>
</dbReference>
<organism evidence="2 3">
    <name type="scientific">Microbacterium rhizosphaerae</name>
    <dbReference type="NCBI Taxonomy" id="1678237"/>
    <lineage>
        <taxon>Bacteria</taxon>
        <taxon>Bacillati</taxon>
        <taxon>Actinomycetota</taxon>
        <taxon>Actinomycetes</taxon>
        <taxon>Micrococcales</taxon>
        <taxon>Microbacteriaceae</taxon>
        <taxon>Microbacterium</taxon>
    </lineage>
</organism>
<dbReference type="NCBIfam" id="NF038403">
    <property type="entry name" value="perm_prefix_1"/>
    <property type="match status" value="1"/>
</dbReference>
<keyword evidence="1" id="KW-0472">Membrane</keyword>
<feature type="transmembrane region" description="Helical" evidence="1">
    <location>
        <begin position="157"/>
        <end position="181"/>
    </location>
</feature>
<dbReference type="EMBL" id="CP139368">
    <property type="protein sequence ID" value="WPR89179.1"/>
    <property type="molecule type" value="Genomic_DNA"/>
</dbReference>
<evidence type="ECO:0000313" key="3">
    <source>
        <dbReference type="Proteomes" id="UP001323798"/>
    </source>
</evidence>
<keyword evidence="3" id="KW-1185">Reference proteome</keyword>
<feature type="transmembrane region" description="Helical" evidence="1">
    <location>
        <begin position="266"/>
        <end position="288"/>
    </location>
</feature>
<sequence length="292" mass="30933">MNNDIHRLLDEAFAGVEMTPDTQDLKEEIRANLIARADELEASGVSPTDAARRAIAELGDIRALLEDAPDATPVRDDYTALALRHRVRPRPAFVVRTVVLSLVAAVAVVLFVLGKSGLLDISTAGMLGLGAVVALALGFVTADALQQETTTNHPLPVGRAVGFGLGTGGTLAALALGGTFAAHLDQLWLVVVAAVLFVASIALLAWLGATTTNRHKAWTRQARGAQPPNRFEEEPATAARFGVYTVGIWVLTFAAAAVLAFTAGWWWAPVALAVGLAVWMFVLGRMLFGHRS</sequence>
<feature type="transmembrane region" description="Helical" evidence="1">
    <location>
        <begin position="187"/>
        <end position="207"/>
    </location>
</feature>
<gene>
    <name evidence="2" type="ORF">SM116_15660</name>
</gene>
<feature type="transmembrane region" description="Helical" evidence="1">
    <location>
        <begin position="241"/>
        <end position="260"/>
    </location>
</feature>
<dbReference type="RefSeq" id="WP_320941896.1">
    <property type="nucleotide sequence ID" value="NZ_BAABEU010000001.1"/>
</dbReference>